<gene>
    <name evidence="1" type="ORF">L6164_010511</name>
</gene>
<accession>A0ACB9PN23</accession>
<evidence type="ECO:0000313" key="2">
    <source>
        <dbReference type="Proteomes" id="UP000828941"/>
    </source>
</evidence>
<comment type="caution">
    <text evidence="1">The sequence shown here is derived from an EMBL/GenBank/DDBJ whole genome shotgun (WGS) entry which is preliminary data.</text>
</comment>
<keyword evidence="2" id="KW-1185">Reference proteome</keyword>
<dbReference type="Proteomes" id="UP000828941">
    <property type="component" value="Chromosome 4"/>
</dbReference>
<organism evidence="1 2">
    <name type="scientific">Bauhinia variegata</name>
    <name type="common">Purple orchid tree</name>
    <name type="synonym">Phanera variegata</name>
    <dbReference type="NCBI Taxonomy" id="167791"/>
    <lineage>
        <taxon>Eukaryota</taxon>
        <taxon>Viridiplantae</taxon>
        <taxon>Streptophyta</taxon>
        <taxon>Embryophyta</taxon>
        <taxon>Tracheophyta</taxon>
        <taxon>Spermatophyta</taxon>
        <taxon>Magnoliopsida</taxon>
        <taxon>eudicotyledons</taxon>
        <taxon>Gunneridae</taxon>
        <taxon>Pentapetalae</taxon>
        <taxon>rosids</taxon>
        <taxon>fabids</taxon>
        <taxon>Fabales</taxon>
        <taxon>Fabaceae</taxon>
        <taxon>Cercidoideae</taxon>
        <taxon>Cercideae</taxon>
        <taxon>Bauhiniinae</taxon>
        <taxon>Bauhinia</taxon>
    </lineage>
</organism>
<proteinExistence type="predicted"/>
<sequence length="91" mass="10035">MIHERGCEVVKIQNILFHKNNSAFDSFLGLGVVVAATGEGVDDVLEHVFFLRSCSLALGKARHFARVNNASDSDLPCESIDLLVRSYPIFL</sequence>
<protein>
    <submittedName>
        <fullName evidence="1">Uncharacterized protein</fullName>
    </submittedName>
</protein>
<dbReference type="EMBL" id="CM039429">
    <property type="protein sequence ID" value="KAI4349978.1"/>
    <property type="molecule type" value="Genomic_DNA"/>
</dbReference>
<evidence type="ECO:0000313" key="1">
    <source>
        <dbReference type="EMBL" id="KAI4349978.1"/>
    </source>
</evidence>
<name>A0ACB9PN23_BAUVA</name>
<reference evidence="1 2" key="1">
    <citation type="journal article" date="2022" name="DNA Res.">
        <title>Chromosomal-level genome assembly of the orchid tree Bauhinia variegata (Leguminosae; Cercidoideae) supports the allotetraploid origin hypothesis of Bauhinia.</title>
        <authorList>
            <person name="Zhong Y."/>
            <person name="Chen Y."/>
            <person name="Zheng D."/>
            <person name="Pang J."/>
            <person name="Liu Y."/>
            <person name="Luo S."/>
            <person name="Meng S."/>
            <person name="Qian L."/>
            <person name="Wei D."/>
            <person name="Dai S."/>
            <person name="Zhou R."/>
        </authorList>
    </citation>
    <scope>NUCLEOTIDE SEQUENCE [LARGE SCALE GENOMIC DNA]</scope>
    <source>
        <strain evidence="1">BV-YZ2020</strain>
    </source>
</reference>